<dbReference type="EC" id="3.5.4.19" evidence="15"/>
<dbReference type="InterPro" id="IPR021130">
    <property type="entry name" value="PRib-ATP_PPHydrolase-like"/>
</dbReference>
<dbReference type="InterPro" id="IPR023019">
    <property type="entry name" value="His_synth_HisIE"/>
</dbReference>
<evidence type="ECO:0000313" key="18">
    <source>
        <dbReference type="Proteomes" id="UP000184114"/>
    </source>
</evidence>
<evidence type="ECO:0000256" key="10">
    <source>
        <dbReference type="ARBA" id="ARBA00022741"/>
    </source>
</evidence>
<comment type="catalytic activity">
    <reaction evidence="1 15">
        <text>1-(5-phospho-beta-D-ribosyl)-5'-AMP + H2O = 1-(5-phospho-beta-D-ribosyl)-5-[(5-phospho-beta-D-ribosylamino)methylideneamino]imidazole-4-carboxamide</text>
        <dbReference type="Rhea" id="RHEA:20049"/>
        <dbReference type="ChEBI" id="CHEBI:15377"/>
        <dbReference type="ChEBI" id="CHEBI:58435"/>
        <dbReference type="ChEBI" id="CHEBI:59457"/>
        <dbReference type="EC" id="3.5.4.19"/>
    </reaction>
</comment>
<keyword evidence="13 15" id="KW-0368">Histidine biosynthesis</keyword>
<keyword evidence="11 15" id="KW-0378">Hydrolase</keyword>
<dbReference type="Proteomes" id="UP000184114">
    <property type="component" value="Unassembled WGS sequence"/>
</dbReference>
<evidence type="ECO:0000256" key="8">
    <source>
        <dbReference type="ARBA" id="ARBA00022490"/>
    </source>
</evidence>
<comment type="catalytic activity">
    <reaction evidence="2 15">
        <text>1-(5-phospho-beta-D-ribosyl)-ATP + H2O = 1-(5-phospho-beta-D-ribosyl)-5'-AMP + diphosphate + H(+)</text>
        <dbReference type="Rhea" id="RHEA:22828"/>
        <dbReference type="ChEBI" id="CHEBI:15377"/>
        <dbReference type="ChEBI" id="CHEBI:15378"/>
        <dbReference type="ChEBI" id="CHEBI:33019"/>
        <dbReference type="ChEBI" id="CHEBI:59457"/>
        <dbReference type="ChEBI" id="CHEBI:73183"/>
        <dbReference type="EC" id="3.6.1.31"/>
    </reaction>
</comment>
<dbReference type="EC" id="3.6.1.31" evidence="15"/>
<dbReference type="InterPro" id="IPR026660">
    <property type="entry name" value="PRA-CH"/>
</dbReference>
<dbReference type="GO" id="GO:0004636">
    <property type="term" value="F:phosphoribosyl-ATP diphosphatase activity"/>
    <property type="evidence" value="ECO:0007669"/>
    <property type="project" value="UniProtKB-UniRule"/>
</dbReference>
<evidence type="ECO:0000256" key="4">
    <source>
        <dbReference type="ARBA" id="ARBA00005169"/>
    </source>
</evidence>
<dbReference type="AlphaFoldDB" id="A0A1M4TDJ4"/>
<sequence>MNISNVIEEIRFDNSGLVPAVVQDIKTKDVLMLAYMSKESIEKTFEEKVVHYYSRSREKLWKKGETSGNIQRLKGFYYDCDKDSVLVEVEQVGAACHTGSYSCFFNKVLKEESQEINIIESLYSLLKNRKENPKEGSYTNYLFKEGLDKILKKIGEECSEVIIGAKNKNKEELVYEISDLIYHILVLMVNEDIFIEDIKNELIIRRKA</sequence>
<dbReference type="InterPro" id="IPR038019">
    <property type="entry name" value="PRib_AMP_CycHydrolase_sf"/>
</dbReference>
<dbReference type="GO" id="GO:0004635">
    <property type="term" value="F:phosphoribosyl-AMP cyclohydrolase activity"/>
    <property type="evidence" value="ECO:0007669"/>
    <property type="project" value="UniProtKB-UniRule"/>
</dbReference>
<evidence type="ECO:0000256" key="2">
    <source>
        <dbReference type="ARBA" id="ARBA00001460"/>
    </source>
</evidence>
<evidence type="ECO:0000259" key="16">
    <source>
        <dbReference type="Pfam" id="PF01502"/>
    </source>
</evidence>
<comment type="pathway">
    <text evidence="5 15">Amino-acid biosynthesis; L-histidine biosynthesis; L-histidine from 5-phospho-alpha-D-ribose 1-diphosphate: step 2/9.</text>
</comment>
<evidence type="ECO:0000256" key="3">
    <source>
        <dbReference type="ARBA" id="ARBA00004496"/>
    </source>
</evidence>
<feature type="region of interest" description="Phosphoribosyl-ATP pyrophosphohydrolase" evidence="15">
    <location>
        <begin position="119"/>
        <end position="208"/>
    </location>
</feature>
<keyword evidence="9 15" id="KW-0028">Amino-acid biosynthesis</keyword>
<comment type="subcellular location">
    <subcellularLocation>
        <location evidence="3 15">Cytoplasm</location>
    </subcellularLocation>
</comment>
<dbReference type="UniPathway" id="UPA00031">
    <property type="reaction ID" value="UER00007"/>
</dbReference>
<dbReference type="InterPro" id="IPR008179">
    <property type="entry name" value="HisE"/>
</dbReference>
<evidence type="ECO:0000256" key="13">
    <source>
        <dbReference type="ARBA" id="ARBA00023102"/>
    </source>
</evidence>
<evidence type="ECO:0000256" key="1">
    <source>
        <dbReference type="ARBA" id="ARBA00000024"/>
    </source>
</evidence>
<dbReference type="NCBIfam" id="NF000768">
    <property type="entry name" value="PRK00051.1"/>
    <property type="match status" value="1"/>
</dbReference>
<dbReference type="Pfam" id="PF01503">
    <property type="entry name" value="PRA-PH"/>
    <property type="match status" value="1"/>
</dbReference>
<evidence type="ECO:0000256" key="12">
    <source>
        <dbReference type="ARBA" id="ARBA00022840"/>
    </source>
</evidence>
<dbReference type="GO" id="GO:0005737">
    <property type="term" value="C:cytoplasm"/>
    <property type="evidence" value="ECO:0007669"/>
    <property type="project" value="UniProtKB-SubCell"/>
</dbReference>
<dbReference type="FunFam" id="3.10.20.810:FF:000001">
    <property type="entry name" value="Histidine biosynthesis bifunctional protein HisIE"/>
    <property type="match status" value="1"/>
</dbReference>
<accession>A0A1M4TDJ4</accession>
<comment type="pathway">
    <text evidence="4 15">Amino-acid biosynthesis; L-histidine biosynthesis; L-histidine from 5-phospho-alpha-D-ribose 1-diphosphate: step 3/9.</text>
</comment>
<dbReference type="NCBIfam" id="TIGR03188">
    <property type="entry name" value="histidine_hisI"/>
    <property type="match status" value="1"/>
</dbReference>
<feature type="domain" description="Phosphoribosyl-AMP cyclohydrolase" evidence="16">
    <location>
        <begin position="32"/>
        <end position="105"/>
    </location>
</feature>
<evidence type="ECO:0000256" key="15">
    <source>
        <dbReference type="HAMAP-Rule" id="MF_01019"/>
    </source>
</evidence>
<dbReference type="EMBL" id="FQTY01000002">
    <property type="protein sequence ID" value="SHE42448.1"/>
    <property type="molecule type" value="Genomic_DNA"/>
</dbReference>
<evidence type="ECO:0000256" key="7">
    <source>
        <dbReference type="ARBA" id="ARBA00008299"/>
    </source>
</evidence>
<gene>
    <name evidence="15" type="primary">hisI</name>
    <name evidence="15" type="synonym">hisIE</name>
    <name evidence="17" type="ORF">SAMN02745784_00622</name>
</gene>
<keyword evidence="14 15" id="KW-0511">Multifunctional enzyme</keyword>
<comment type="similarity">
    <text evidence="6 15">In the C-terminal section; belongs to the PRA-PH family.</text>
</comment>
<dbReference type="Gene3D" id="1.10.287.1080">
    <property type="entry name" value="MazG-like"/>
    <property type="match status" value="1"/>
</dbReference>
<dbReference type="NCBIfam" id="NF002747">
    <property type="entry name" value="PRK02759.1"/>
    <property type="match status" value="1"/>
</dbReference>
<dbReference type="PANTHER" id="PTHR42945:SF9">
    <property type="entry name" value="HISTIDINE BIOSYNTHESIS BIFUNCTIONAL PROTEIN HISIE"/>
    <property type="match status" value="1"/>
</dbReference>
<dbReference type="CDD" id="cd11534">
    <property type="entry name" value="NTP-PPase_HisIE_like"/>
    <property type="match status" value="1"/>
</dbReference>
<dbReference type="RefSeq" id="WP_072973053.1">
    <property type="nucleotide sequence ID" value="NZ_FQTY01000002.1"/>
</dbReference>
<evidence type="ECO:0000256" key="14">
    <source>
        <dbReference type="ARBA" id="ARBA00023268"/>
    </source>
</evidence>
<dbReference type="GeneID" id="90996522"/>
<dbReference type="HAMAP" id="MF_01019">
    <property type="entry name" value="HisIE"/>
    <property type="match status" value="1"/>
</dbReference>
<name>A0A1M4TDJ4_9FIRM</name>
<dbReference type="Pfam" id="PF01502">
    <property type="entry name" value="PRA-CH"/>
    <property type="match status" value="1"/>
</dbReference>
<dbReference type="STRING" id="1123404.SAMN02745784_00622"/>
<dbReference type="InterPro" id="IPR002496">
    <property type="entry name" value="PRib_AMP_CycHydrolase_dom"/>
</dbReference>
<evidence type="ECO:0000256" key="5">
    <source>
        <dbReference type="ARBA" id="ARBA00005204"/>
    </source>
</evidence>
<evidence type="ECO:0000313" key="17">
    <source>
        <dbReference type="EMBL" id="SHE42448.1"/>
    </source>
</evidence>
<dbReference type="GO" id="GO:0005524">
    <property type="term" value="F:ATP binding"/>
    <property type="evidence" value="ECO:0007669"/>
    <property type="project" value="UniProtKB-KW"/>
</dbReference>
<evidence type="ECO:0000256" key="11">
    <source>
        <dbReference type="ARBA" id="ARBA00022801"/>
    </source>
</evidence>
<dbReference type="Gene3D" id="3.10.20.810">
    <property type="entry name" value="Phosphoribosyl-AMP cyclohydrolase"/>
    <property type="match status" value="1"/>
</dbReference>
<organism evidence="17 18">
    <name type="scientific">Tissierella praeacuta DSM 18095</name>
    <dbReference type="NCBI Taxonomy" id="1123404"/>
    <lineage>
        <taxon>Bacteria</taxon>
        <taxon>Bacillati</taxon>
        <taxon>Bacillota</taxon>
        <taxon>Tissierellia</taxon>
        <taxon>Tissierellales</taxon>
        <taxon>Tissierellaceae</taxon>
        <taxon>Tissierella</taxon>
    </lineage>
</organism>
<keyword evidence="10 15" id="KW-0547">Nucleotide-binding</keyword>
<reference evidence="18" key="1">
    <citation type="submission" date="2016-11" db="EMBL/GenBank/DDBJ databases">
        <authorList>
            <person name="Varghese N."/>
            <person name="Submissions S."/>
        </authorList>
    </citation>
    <scope>NUCLEOTIDE SEQUENCE [LARGE SCALE GENOMIC DNA]</scope>
    <source>
        <strain evidence="18">DSM 18095</strain>
    </source>
</reference>
<keyword evidence="18" id="KW-1185">Reference proteome</keyword>
<dbReference type="GO" id="GO:0000105">
    <property type="term" value="P:L-histidine biosynthetic process"/>
    <property type="evidence" value="ECO:0007669"/>
    <property type="project" value="UniProtKB-UniRule"/>
</dbReference>
<dbReference type="PANTHER" id="PTHR42945">
    <property type="entry name" value="HISTIDINE BIOSYNTHESIS BIFUNCTIONAL PROTEIN"/>
    <property type="match status" value="1"/>
</dbReference>
<proteinExistence type="inferred from homology"/>
<feature type="region of interest" description="Phosphoribosyl-AMP cyclohydrolase" evidence="15">
    <location>
        <begin position="1"/>
        <end position="118"/>
    </location>
</feature>
<protein>
    <recommendedName>
        <fullName evidence="15">Histidine biosynthesis bifunctional protein HisIE</fullName>
    </recommendedName>
    <domain>
        <recommendedName>
            <fullName evidence="15">Phosphoribosyl-AMP cyclohydrolase</fullName>
            <shortName evidence="15">PRA-CH</shortName>
            <ecNumber evidence="15">3.5.4.19</ecNumber>
        </recommendedName>
    </domain>
    <domain>
        <recommendedName>
            <fullName evidence="15">Phosphoribosyl-ATP pyrophosphatase</fullName>
            <shortName evidence="15">PRA-PH</shortName>
            <ecNumber evidence="15">3.6.1.31</ecNumber>
        </recommendedName>
    </domain>
</protein>
<dbReference type="SUPFAM" id="SSF101386">
    <property type="entry name" value="all-alpha NTP pyrophosphatases"/>
    <property type="match status" value="1"/>
</dbReference>
<comment type="similarity">
    <text evidence="7 15">In the N-terminal section; belongs to the PRA-CH family.</text>
</comment>
<dbReference type="SUPFAM" id="SSF141734">
    <property type="entry name" value="HisI-like"/>
    <property type="match status" value="1"/>
</dbReference>
<keyword evidence="12 15" id="KW-0067">ATP-binding</keyword>
<evidence type="ECO:0000256" key="9">
    <source>
        <dbReference type="ARBA" id="ARBA00022605"/>
    </source>
</evidence>
<evidence type="ECO:0000256" key="6">
    <source>
        <dbReference type="ARBA" id="ARBA00007731"/>
    </source>
</evidence>
<keyword evidence="8 15" id="KW-0963">Cytoplasm</keyword>
<dbReference type="HAMAP" id="MF_01021">
    <property type="entry name" value="HisI"/>
    <property type="match status" value="1"/>
</dbReference>
<dbReference type="HAMAP" id="MF_01020">
    <property type="entry name" value="HisE"/>
    <property type="match status" value="1"/>
</dbReference>